<sequence>MQLPETLAPWRAWLDWFDPELAVIVGGLLLRLHPLLGAFRLRAHDGRAEPEGVDDLRRRGNYDRLLLSEWALADAAPEEFDRRAAGGEHLFLNPKLVAREVDALTVAVFDCGPSQLGAMRLVHAAMWILLAQRAQAAKARFAWGVAHKPGELHTADSPEQLRRLFASRTFEPDCAAGDAQAAAAALPPRERLEREWVSALDRADPSPGERWSIGLHTPGYGLGHRVDVLRAGAEELSVTIASRQARRETRLRLPAPDWSALLLQGQFDRTQQVSVQARTQGSGMLSLRHPPLISFEARHIAVAWAKESAANVYPVPRPSQDKIKLSVPKTTRWSKSKTLRAATLNGRHFAGLVVLPGHVEFWQMSVLLRAPRQKDDRVESPTAEGRWWPSVLLDGSGQAQRLFVLAPDGRLLAWTRGPGHRGRRSDLAVPQKIGRYPIEFCTVAEHVHALAQSSPGEVFYLRHGDGYLELQAIGFGGDRPIERVAVQGAVNAAFVNARTCGNHWAGGFCVERSVGGHGGERSSVWRVFVRPLRRDQSDAPQASEYEAVLPSDWKVVGLGSEQQGEQYLIALRPDRRTLMRVGAKHRSTLYQASAPIVQVAVAAGTDLIALIDQQGRLVVVHERNPRVLVLEGANHAG</sequence>
<organism evidence="1 2">
    <name type="scientific">Lysobacter gummosus</name>
    <dbReference type="NCBI Taxonomy" id="262324"/>
    <lineage>
        <taxon>Bacteria</taxon>
        <taxon>Pseudomonadati</taxon>
        <taxon>Pseudomonadota</taxon>
        <taxon>Gammaproteobacteria</taxon>
        <taxon>Lysobacterales</taxon>
        <taxon>Lysobacteraceae</taxon>
        <taxon>Lysobacter</taxon>
    </lineage>
</organism>
<dbReference type="EMBL" id="CP093547">
    <property type="protein sequence ID" value="UNP27956.1"/>
    <property type="molecule type" value="Genomic_DNA"/>
</dbReference>
<keyword evidence="2" id="KW-1185">Reference proteome</keyword>
<dbReference type="RefSeq" id="WP_057943621.1">
    <property type="nucleotide sequence ID" value="NZ_CP011131.1"/>
</dbReference>
<proteinExistence type="predicted"/>
<dbReference type="Proteomes" id="UP000829194">
    <property type="component" value="Chromosome"/>
</dbReference>
<reference evidence="1 2" key="1">
    <citation type="submission" date="2022-03" db="EMBL/GenBank/DDBJ databases">
        <title>Complete genome sequence of Lysobacter capsici VKM B-2533 and Lysobacter gummosus 10.1.1, promising sources of lytic agents.</title>
        <authorList>
            <person name="Tarlachkov S.V."/>
            <person name="Kudryakova I.V."/>
            <person name="Afoshin A.S."/>
            <person name="Leontyevskaya E.A."/>
            <person name="Leontyevskaya N.V."/>
        </authorList>
    </citation>
    <scope>NUCLEOTIDE SEQUENCE [LARGE SCALE GENOMIC DNA]</scope>
    <source>
        <strain evidence="1 2">10.1.1</strain>
    </source>
</reference>
<evidence type="ECO:0000313" key="2">
    <source>
        <dbReference type="Proteomes" id="UP000829194"/>
    </source>
</evidence>
<evidence type="ECO:0000313" key="1">
    <source>
        <dbReference type="EMBL" id="UNP27956.1"/>
    </source>
</evidence>
<name>A0ABY3X934_9GAMM</name>
<accession>A0ABY3X934</accession>
<gene>
    <name evidence="1" type="ORF">MOV92_15800</name>
</gene>
<protein>
    <submittedName>
        <fullName evidence="1">Uncharacterized protein</fullName>
    </submittedName>
</protein>